<dbReference type="Proteomes" id="UP000319143">
    <property type="component" value="Unassembled WGS sequence"/>
</dbReference>
<feature type="coiled-coil region" evidence="2">
    <location>
        <begin position="126"/>
        <end position="160"/>
    </location>
</feature>
<evidence type="ECO:0000259" key="3">
    <source>
        <dbReference type="PROSITE" id="PS50887"/>
    </source>
</evidence>
<keyword evidence="5" id="KW-1185">Reference proteome</keyword>
<keyword evidence="2" id="KW-0175">Coiled coil</keyword>
<keyword evidence="4" id="KW-0808">Transferase</keyword>
<dbReference type="GO" id="GO:0005886">
    <property type="term" value="C:plasma membrane"/>
    <property type="evidence" value="ECO:0007669"/>
    <property type="project" value="TreeGrafter"/>
</dbReference>
<dbReference type="InterPro" id="IPR050469">
    <property type="entry name" value="Diguanylate_Cyclase"/>
</dbReference>
<dbReference type="GO" id="GO:0052621">
    <property type="term" value="F:diguanylate cyclase activity"/>
    <property type="evidence" value="ECO:0007669"/>
    <property type="project" value="UniProtKB-EC"/>
</dbReference>
<sequence length="327" mass="36745">MGYIAKFRTPPTPDVYEVWYRYAEGADPALREQLSYAVNDAENASYQQLQQLHQQFYSGGDLTEINQQTGDELAKAMGGFQRMIKEQLSAGSEFESSVSSANDRLVGDNPTVEDLEVSIAAVLSSNQRMQSQLQNMTLRLEETRSQVTKLRENFIESQQKLMTDPLTGVGNRLFFDTMVTNAIDHPERSERYFFLLLVDLDEFKTINDTFGHSTGDNVLRFAASNMERIAEDASIARYGGDEFAVFLNTEQVEEGVDIADAICQFFAKNKLTLNNTGESIGQLTTSIGGALLRAGDDRDSWFERADKLLYNAKKAGRNRTMVERKIS</sequence>
<dbReference type="CDD" id="cd01949">
    <property type="entry name" value="GGDEF"/>
    <property type="match status" value="1"/>
</dbReference>
<dbReference type="EC" id="2.7.7.65" evidence="1"/>
<protein>
    <recommendedName>
        <fullName evidence="1">diguanylate cyclase</fullName>
        <ecNumber evidence="1">2.7.7.65</ecNumber>
    </recommendedName>
</protein>
<dbReference type="FunFam" id="3.30.70.270:FF:000001">
    <property type="entry name" value="Diguanylate cyclase domain protein"/>
    <property type="match status" value="1"/>
</dbReference>
<dbReference type="Pfam" id="PF00990">
    <property type="entry name" value="GGDEF"/>
    <property type="match status" value="1"/>
</dbReference>
<evidence type="ECO:0000256" key="1">
    <source>
        <dbReference type="ARBA" id="ARBA00012528"/>
    </source>
</evidence>
<keyword evidence="4" id="KW-0548">Nucleotidyltransferase</keyword>
<dbReference type="InterPro" id="IPR043128">
    <property type="entry name" value="Rev_trsase/Diguanyl_cyclase"/>
</dbReference>
<dbReference type="PANTHER" id="PTHR45138:SF2">
    <property type="entry name" value="DIGUANYLATE CYCLASE VDCA"/>
    <property type="match status" value="1"/>
</dbReference>
<dbReference type="AlphaFoldDB" id="A0A5C6DWR8"/>
<evidence type="ECO:0000256" key="2">
    <source>
        <dbReference type="SAM" id="Coils"/>
    </source>
</evidence>
<dbReference type="GO" id="GO:1902201">
    <property type="term" value="P:negative regulation of bacterial-type flagellum-dependent cell motility"/>
    <property type="evidence" value="ECO:0007669"/>
    <property type="project" value="TreeGrafter"/>
</dbReference>
<feature type="domain" description="GGDEF" evidence="3">
    <location>
        <begin position="191"/>
        <end position="325"/>
    </location>
</feature>
<dbReference type="GO" id="GO:0043709">
    <property type="term" value="P:cell adhesion involved in single-species biofilm formation"/>
    <property type="evidence" value="ECO:0007669"/>
    <property type="project" value="TreeGrafter"/>
</dbReference>
<dbReference type="SMART" id="SM00267">
    <property type="entry name" value="GGDEF"/>
    <property type="match status" value="1"/>
</dbReference>
<comment type="caution">
    <text evidence="4">The sequence shown here is derived from an EMBL/GenBank/DDBJ whole genome shotgun (WGS) entry which is preliminary data.</text>
</comment>
<gene>
    <name evidence="4" type="primary">dosC_2</name>
    <name evidence="4" type="ORF">Poly41_16700</name>
</gene>
<dbReference type="EMBL" id="SJPV01000002">
    <property type="protein sequence ID" value="TWU40835.1"/>
    <property type="molecule type" value="Genomic_DNA"/>
</dbReference>
<name>A0A5C6DWR8_9BACT</name>
<dbReference type="InterPro" id="IPR029787">
    <property type="entry name" value="Nucleotide_cyclase"/>
</dbReference>
<evidence type="ECO:0000313" key="5">
    <source>
        <dbReference type="Proteomes" id="UP000319143"/>
    </source>
</evidence>
<reference evidence="4 5" key="1">
    <citation type="submission" date="2019-02" db="EMBL/GenBank/DDBJ databases">
        <title>Deep-cultivation of Planctomycetes and their phenomic and genomic characterization uncovers novel biology.</title>
        <authorList>
            <person name="Wiegand S."/>
            <person name="Jogler M."/>
            <person name="Boedeker C."/>
            <person name="Pinto D."/>
            <person name="Vollmers J."/>
            <person name="Rivas-Marin E."/>
            <person name="Kohn T."/>
            <person name="Peeters S.H."/>
            <person name="Heuer A."/>
            <person name="Rast P."/>
            <person name="Oberbeckmann S."/>
            <person name="Bunk B."/>
            <person name="Jeske O."/>
            <person name="Meyerdierks A."/>
            <person name="Storesund J.E."/>
            <person name="Kallscheuer N."/>
            <person name="Luecker S."/>
            <person name="Lage O.M."/>
            <person name="Pohl T."/>
            <person name="Merkel B.J."/>
            <person name="Hornburger P."/>
            <person name="Mueller R.-W."/>
            <person name="Bruemmer F."/>
            <person name="Labrenz M."/>
            <person name="Spormann A.M."/>
            <person name="Op Den Camp H."/>
            <person name="Overmann J."/>
            <person name="Amann R."/>
            <person name="Jetten M.S.M."/>
            <person name="Mascher T."/>
            <person name="Medema M.H."/>
            <person name="Devos D.P."/>
            <person name="Kaster A.-K."/>
            <person name="Ovreas L."/>
            <person name="Rohde M."/>
            <person name="Galperin M.Y."/>
            <person name="Jogler C."/>
        </authorList>
    </citation>
    <scope>NUCLEOTIDE SEQUENCE [LARGE SCALE GENOMIC DNA]</scope>
    <source>
        <strain evidence="4 5">Poly41</strain>
    </source>
</reference>
<evidence type="ECO:0000313" key="4">
    <source>
        <dbReference type="EMBL" id="TWU40835.1"/>
    </source>
</evidence>
<organism evidence="4 5">
    <name type="scientific">Novipirellula artificiosorum</name>
    <dbReference type="NCBI Taxonomy" id="2528016"/>
    <lineage>
        <taxon>Bacteria</taxon>
        <taxon>Pseudomonadati</taxon>
        <taxon>Planctomycetota</taxon>
        <taxon>Planctomycetia</taxon>
        <taxon>Pirellulales</taxon>
        <taxon>Pirellulaceae</taxon>
        <taxon>Novipirellula</taxon>
    </lineage>
</organism>
<dbReference type="NCBIfam" id="TIGR00254">
    <property type="entry name" value="GGDEF"/>
    <property type="match status" value="1"/>
</dbReference>
<proteinExistence type="predicted"/>
<accession>A0A5C6DWR8</accession>
<dbReference type="Gene3D" id="3.30.70.270">
    <property type="match status" value="1"/>
</dbReference>
<dbReference type="PROSITE" id="PS50887">
    <property type="entry name" value="GGDEF"/>
    <property type="match status" value="1"/>
</dbReference>
<dbReference type="InterPro" id="IPR000160">
    <property type="entry name" value="GGDEF_dom"/>
</dbReference>
<dbReference type="PANTHER" id="PTHR45138">
    <property type="entry name" value="REGULATORY COMPONENTS OF SENSORY TRANSDUCTION SYSTEM"/>
    <property type="match status" value="1"/>
</dbReference>
<dbReference type="SUPFAM" id="SSF55073">
    <property type="entry name" value="Nucleotide cyclase"/>
    <property type="match status" value="1"/>
</dbReference>